<dbReference type="GO" id="GO:0043565">
    <property type="term" value="F:sequence-specific DNA binding"/>
    <property type="evidence" value="ECO:0007669"/>
    <property type="project" value="InterPro"/>
</dbReference>
<dbReference type="GO" id="GO:0003700">
    <property type="term" value="F:DNA-binding transcription factor activity"/>
    <property type="evidence" value="ECO:0007669"/>
    <property type="project" value="InterPro"/>
</dbReference>
<dbReference type="OrthoDB" id="192171at2"/>
<reference evidence="5 6" key="1">
    <citation type="submission" date="2018-10" db="EMBL/GenBank/DDBJ databases">
        <title>Cohnella sp. M2MS4P-1, whole genome shotgun sequence.</title>
        <authorList>
            <person name="Tuo L."/>
        </authorList>
    </citation>
    <scope>NUCLEOTIDE SEQUENCE [LARGE SCALE GENOMIC DNA]</scope>
    <source>
        <strain evidence="5 6">M2MS4P-1</strain>
    </source>
</reference>
<dbReference type="InterPro" id="IPR018062">
    <property type="entry name" value="HTH_AraC-typ_CS"/>
</dbReference>
<keyword evidence="3" id="KW-0804">Transcription</keyword>
<protein>
    <submittedName>
        <fullName evidence="5">AraC family transcriptional regulator</fullName>
    </submittedName>
</protein>
<dbReference type="PROSITE" id="PS00041">
    <property type="entry name" value="HTH_ARAC_FAMILY_1"/>
    <property type="match status" value="1"/>
</dbReference>
<dbReference type="InterPro" id="IPR018060">
    <property type="entry name" value="HTH_AraC"/>
</dbReference>
<evidence type="ECO:0000313" key="6">
    <source>
        <dbReference type="Proteomes" id="UP000282076"/>
    </source>
</evidence>
<proteinExistence type="predicted"/>
<dbReference type="AlphaFoldDB" id="A0A494XCR4"/>
<gene>
    <name evidence="5" type="ORF">D7Z26_24850</name>
</gene>
<dbReference type="Gene3D" id="2.60.120.280">
    <property type="entry name" value="Regulatory protein AraC"/>
    <property type="match status" value="1"/>
</dbReference>
<dbReference type="InterPro" id="IPR037923">
    <property type="entry name" value="HTH-like"/>
</dbReference>
<evidence type="ECO:0000256" key="1">
    <source>
        <dbReference type="ARBA" id="ARBA00023015"/>
    </source>
</evidence>
<keyword evidence="2" id="KW-0238">DNA-binding</keyword>
<evidence type="ECO:0000256" key="2">
    <source>
        <dbReference type="ARBA" id="ARBA00023125"/>
    </source>
</evidence>
<dbReference type="Pfam" id="PF12833">
    <property type="entry name" value="HTH_18"/>
    <property type="match status" value="1"/>
</dbReference>
<dbReference type="SUPFAM" id="SSF46689">
    <property type="entry name" value="Homeodomain-like"/>
    <property type="match status" value="1"/>
</dbReference>
<evidence type="ECO:0000313" key="5">
    <source>
        <dbReference type="EMBL" id="RKP46306.1"/>
    </source>
</evidence>
<accession>A0A494XCR4</accession>
<dbReference type="EMBL" id="RBZM01000013">
    <property type="protein sequence ID" value="RKP46306.1"/>
    <property type="molecule type" value="Genomic_DNA"/>
</dbReference>
<dbReference type="Gene3D" id="1.10.10.60">
    <property type="entry name" value="Homeodomain-like"/>
    <property type="match status" value="2"/>
</dbReference>
<dbReference type="SUPFAM" id="SSF51215">
    <property type="entry name" value="Regulatory protein AraC"/>
    <property type="match status" value="1"/>
</dbReference>
<name>A0A494XCR4_9BACL</name>
<organism evidence="5 6">
    <name type="scientific">Cohnella endophytica</name>
    <dbReference type="NCBI Taxonomy" id="2419778"/>
    <lineage>
        <taxon>Bacteria</taxon>
        <taxon>Bacillati</taxon>
        <taxon>Bacillota</taxon>
        <taxon>Bacilli</taxon>
        <taxon>Bacillales</taxon>
        <taxon>Paenibacillaceae</taxon>
        <taxon>Cohnella</taxon>
    </lineage>
</organism>
<evidence type="ECO:0000259" key="4">
    <source>
        <dbReference type="PROSITE" id="PS01124"/>
    </source>
</evidence>
<dbReference type="Proteomes" id="UP000282076">
    <property type="component" value="Unassembled WGS sequence"/>
</dbReference>
<dbReference type="SMART" id="SM00342">
    <property type="entry name" value="HTH_ARAC"/>
    <property type="match status" value="1"/>
</dbReference>
<dbReference type="PROSITE" id="PS01124">
    <property type="entry name" value="HTH_ARAC_FAMILY_2"/>
    <property type="match status" value="1"/>
</dbReference>
<evidence type="ECO:0000256" key="3">
    <source>
        <dbReference type="ARBA" id="ARBA00023163"/>
    </source>
</evidence>
<dbReference type="InterPro" id="IPR009057">
    <property type="entry name" value="Homeodomain-like_sf"/>
</dbReference>
<feature type="domain" description="HTH araC/xylS-type" evidence="4">
    <location>
        <begin position="193"/>
        <end position="291"/>
    </location>
</feature>
<dbReference type="PANTHER" id="PTHR43280:SF30">
    <property type="entry name" value="MMSAB OPERON REGULATORY PROTEIN"/>
    <property type="match status" value="1"/>
</dbReference>
<comment type="caution">
    <text evidence="5">The sequence shown here is derived from an EMBL/GenBank/DDBJ whole genome shotgun (WGS) entry which is preliminary data.</text>
</comment>
<dbReference type="PANTHER" id="PTHR43280">
    <property type="entry name" value="ARAC-FAMILY TRANSCRIPTIONAL REGULATOR"/>
    <property type="match status" value="1"/>
</dbReference>
<keyword evidence="6" id="KW-1185">Reference proteome</keyword>
<dbReference type="RefSeq" id="WP_120979734.1">
    <property type="nucleotide sequence ID" value="NZ_RBZM01000013.1"/>
</dbReference>
<keyword evidence="1" id="KW-0805">Transcription regulation</keyword>
<sequence>MSDLIFHFVTPPIPYFIDSGKHTFIPGEKHVSRHSINVFDLIIVTKGKLFIGESNHEWTLDKDEAIILRPDAYHYGTAPCDEETEITWIHFQTFGAWDERNNIDECLENQIALFDKHKQNAYLNHSEVSSIFMPKKIEVSRTSMNDLTEFYALDHDPRPFRYWRKQTAFQTFMQNLNQDSGIANSSAAAQLAEKIELYIRQNYISKITNSVLKKQFNYHPNYLAKCMLKVYGVTPIDYLLQYRIEQAKKLLIQTDWSIGRISDEVGFNDPAYFSSVFTNKQGTSPTNFRKKISKF</sequence>